<evidence type="ECO:0000313" key="2">
    <source>
        <dbReference type="EMBL" id="PKX88305.1"/>
    </source>
</evidence>
<evidence type="ECO:0000256" key="1">
    <source>
        <dbReference type="SAM" id="MobiDB-lite"/>
    </source>
</evidence>
<accession>A0A2I1BSD0</accession>
<proteinExistence type="predicted"/>
<dbReference type="OrthoDB" id="10308476at2759"/>
<feature type="compositionally biased region" description="Basic and acidic residues" evidence="1">
    <location>
        <begin position="72"/>
        <end position="98"/>
    </location>
</feature>
<dbReference type="VEuPathDB" id="FungiDB:P174DRAFT_75185"/>
<reference evidence="3" key="1">
    <citation type="journal article" date="2018" name="Proc. Natl. Acad. Sci. U.S.A.">
        <title>Linking secondary metabolites to gene clusters through genome sequencing of six diverse Aspergillus species.</title>
        <authorList>
            <person name="Kaerboelling I."/>
            <person name="Vesth T.C."/>
            <person name="Frisvad J.C."/>
            <person name="Nybo J.L."/>
            <person name="Theobald S."/>
            <person name="Kuo A."/>
            <person name="Bowyer P."/>
            <person name="Matsuda Y."/>
            <person name="Mondo S."/>
            <person name="Lyhne E.K."/>
            <person name="Kogle M.E."/>
            <person name="Clum A."/>
            <person name="Lipzen A."/>
            <person name="Salamov A."/>
            <person name="Ngan C.Y."/>
            <person name="Daum C."/>
            <person name="Chiniquy J."/>
            <person name="Barry K."/>
            <person name="LaButti K."/>
            <person name="Haridas S."/>
            <person name="Simmons B.A."/>
            <person name="Magnuson J.K."/>
            <person name="Mortensen U.H."/>
            <person name="Larsen T.O."/>
            <person name="Grigoriev I.V."/>
            <person name="Baker S.E."/>
            <person name="Andersen M.R."/>
        </authorList>
    </citation>
    <scope>NUCLEOTIDE SEQUENCE [LARGE SCALE GENOMIC DNA]</scope>
    <source>
        <strain evidence="3">IBT 16806</strain>
    </source>
</reference>
<protein>
    <submittedName>
        <fullName evidence="2">Uncharacterized protein</fullName>
    </submittedName>
</protein>
<name>A0A2I1BSD0_ASPN1</name>
<sequence>MGCRIGGSFGASEIPLPLSFFYLFNEAELGFTAHLLALRSFAGRSGLKTLSGGEFGWGGTSVKPQRRCPKGTHGEQKSPVEQKGKSPLDFDFQCEYKP</sequence>
<keyword evidence="3" id="KW-1185">Reference proteome</keyword>
<dbReference type="Proteomes" id="UP000234474">
    <property type="component" value="Unassembled WGS sequence"/>
</dbReference>
<evidence type="ECO:0000313" key="3">
    <source>
        <dbReference type="Proteomes" id="UP000234474"/>
    </source>
</evidence>
<organism evidence="2 3">
    <name type="scientific">Aspergillus novofumigatus (strain IBT 16806)</name>
    <dbReference type="NCBI Taxonomy" id="1392255"/>
    <lineage>
        <taxon>Eukaryota</taxon>
        <taxon>Fungi</taxon>
        <taxon>Dikarya</taxon>
        <taxon>Ascomycota</taxon>
        <taxon>Pezizomycotina</taxon>
        <taxon>Eurotiomycetes</taxon>
        <taxon>Eurotiomycetidae</taxon>
        <taxon>Eurotiales</taxon>
        <taxon>Aspergillaceae</taxon>
        <taxon>Aspergillus</taxon>
        <taxon>Aspergillus subgen. Fumigati</taxon>
    </lineage>
</organism>
<comment type="caution">
    <text evidence="2">The sequence shown here is derived from an EMBL/GenBank/DDBJ whole genome shotgun (WGS) entry which is preliminary data.</text>
</comment>
<dbReference type="AlphaFoldDB" id="A0A2I1BSD0"/>
<gene>
    <name evidence="2" type="ORF">P174DRAFT_75185</name>
</gene>
<dbReference type="EMBL" id="MSZS01000019">
    <property type="protein sequence ID" value="PKX88305.1"/>
    <property type="molecule type" value="Genomic_DNA"/>
</dbReference>
<feature type="region of interest" description="Disordered" evidence="1">
    <location>
        <begin position="50"/>
        <end position="98"/>
    </location>
</feature>